<evidence type="ECO:0000313" key="3">
    <source>
        <dbReference type="Proteomes" id="UP000219573"/>
    </source>
</evidence>
<keyword evidence="3" id="KW-1185">Reference proteome</keyword>
<gene>
    <name evidence="2" type="ORF">SAMN06265827_1511</name>
</gene>
<evidence type="ECO:0000313" key="2">
    <source>
        <dbReference type="EMBL" id="SNY47411.1"/>
    </source>
</evidence>
<evidence type="ECO:0000256" key="1">
    <source>
        <dbReference type="SAM" id="Phobius"/>
    </source>
</evidence>
<name>A0A285IK98_9FIRM</name>
<keyword evidence="1" id="KW-0472">Membrane</keyword>
<dbReference type="Proteomes" id="UP000219573">
    <property type="component" value="Unassembled WGS sequence"/>
</dbReference>
<proteinExistence type="predicted"/>
<reference evidence="3" key="1">
    <citation type="submission" date="2017-09" db="EMBL/GenBank/DDBJ databases">
        <authorList>
            <person name="Varghese N."/>
            <person name="Submissions S."/>
        </authorList>
    </citation>
    <scope>NUCLEOTIDE SEQUENCE [LARGE SCALE GENOMIC DNA]</scope>
    <source>
        <strain evidence="3">MSL47</strain>
    </source>
</reference>
<dbReference type="AlphaFoldDB" id="A0A285IK98"/>
<keyword evidence="1" id="KW-0812">Transmembrane</keyword>
<dbReference type="RefSeq" id="WP_097019631.1">
    <property type="nucleotide sequence ID" value="NZ_OBDZ01000051.1"/>
</dbReference>
<sequence length="87" mass="10180">MEEFEIEKTEVKESKDNHLNNNQNLFNNDFLLLLLILFVFFGNTEVFSEHFHFLNGQVKQVKDLLNMADATIQALDQASQIPHQMLK</sequence>
<dbReference type="EMBL" id="OBDZ01000051">
    <property type="protein sequence ID" value="SNY47411.1"/>
    <property type="molecule type" value="Genomic_DNA"/>
</dbReference>
<dbReference type="OrthoDB" id="2113014at2"/>
<organism evidence="2 3">
    <name type="scientific">Orenia metallireducens</name>
    <dbReference type="NCBI Taxonomy" id="1413210"/>
    <lineage>
        <taxon>Bacteria</taxon>
        <taxon>Bacillati</taxon>
        <taxon>Bacillota</taxon>
        <taxon>Clostridia</taxon>
        <taxon>Halanaerobiales</taxon>
        <taxon>Halobacteroidaceae</taxon>
        <taxon>Orenia</taxon>
    </lineage>
</organism>
<keyword evidence="1" id="KW-1133">Transmembrane helix</keyword>
<protein>
    <submittedName>
        <fullName evidence="2">Uncharacterized protein</fullName>
    </submittedName>
</protein>
<feature type="transmembrane region" description="Helical" evidence="1">
    <location>
        <begin position="30"/>
        <end position="47"/>
    </location>
</feature>
<accession>A0A285IK98</accession>